<evidence type="ECO:0000313" key="1">
    <source>
        <dbReference type="EMBL" id="KAL0349713.1"/>
    </source>
</evidence>
<organism evidence="1">
    <name type="scientific">Sesamum radiatum</name>
    <name type="common">Black benniseed</name>
    <dbReference type="NCBI Taxonomy" id="300843"/>
    <lineage>
        <taxon>Eukaryota</taxon>
        <taxon>Viridiplantae</taxon>
        <taxon>Streptophyta</taxon>
        <taxon>Embryophyta</taxon>
        <taxon>Tracheophyta</taxon>
        <taxon>Spermatophyta</taxon>
        <taxon>Magnoliopsida</taxon>
        <taxon>eudicotyledons</taxon>
        <taxon>Gunneridae</taxon>
        <taxon>Pentapetalae</taxon>
        <taxon>asterids</taxon>
        <taxon>lamiids</taxon>
        <taxon>Lamiales</taxon>
        <taxon>Pedaliaceae</taxon>
        <taxon>Sesamum</taxon>
    </lineage>
</organism>
<accession>A0AAW2P2Y4</accession>
<reference evidence="1" key="2">
    <citation type="journal article" date="2024" name="Plant">
        <title>Genomic evolution and insights into agronomic trait innovations of Sesamum species.</title>
        <authorList>
            <person name="Miao H."/>
            <person name="Wang L."/>
            <person name="Qu L."/>
            <person name="Liu H."/>
            <person name="Sun Y."/>
            <person name="Le M."/>
            <person name="Wang Q."/>
            <person name="Wei S."/>
            <person name="Zheng Y."/>
            <person name="Lin W."/>
            <person name="Duan Y."/>
            <person name="Cao H."/>
            <person name="Xiong S."/>
            <person name="Wang X."/>
            <person name="Wei L."/>
            <person name="Li C."/>
            <person name="Ma Q."/>
            <person name="Ju M."/>
            <person name="Zhao R."/>
            <person name="Li G."/>
            <person name="Mu C."/>
            <person name="Tian Q."/>
            <person name="Mei H."/>
            <person name="Zhang T."/>
            <person name="Gao T."/>
            <person name="Zhang H."/>
        </authorList>
    </citation>
    <scope>NUCLEOTIDE SEQUENCE</scope>
    <source>
        <strain evidence="1">G02</strain>
    </source>
</reference>
<protein>
    <submittedName>
        <fullName evidence="1">Uncharacterized protein</fullName>
    </submittedName>
</protein>
<comment type="caution">
    <text evidence="1">The sequence shown here is derived from an EMBL/GenBank/DDBJ whole genome shotgun (WGS) entry which is preliminary data.</text>
</comment>
<dbReference type="AlphaFoldDB" id="A0AAW2P2Y4"/>
<dbReference type="EMBL" id="JACGWJ010000018">
    <property type="protein sequence ID" value="KAL0349713.1"/>
    <property type="molecule type" value="Genomic_DNA"/>
</dbReference>
<reference evidence="1" key="1">
    <citation type="submission" date="2020-06" db="EMBL/GenBank/DDBJ databases">
        <authorList>
            <person name="Li T."/>
            <person name="Hu X."/>
            <person name="Zhang T."/>
            <person name="Song X."/>
            <person name="Zhang H."/>
            <person name="Dai N."/>
            <person name="Sheng W."/>
            <person name="Hou X."/>
            <person name="Wei L."/>
        </authorList>
    </citation>
    <scope>NUCLEOTIDE SEQUENCE</scope>
    <source>
        <strain evidence="1">G02</strain>
        <tissue evidence="1">Leaf</tissue>
    </source>
</reference>
<sequence>MSTLNEHLLGACWGLPKASSRHLNGVFKTPKRHGEPDGRHRARTVYVGHKSGQEIPSDTQGCPAGCGILGATPLVRIGDRGKHSKTL</sequence>
<name>A0AAW2P2Y4_SESRA</name>
<proteinExistence type="predicted"/>
<gene>
    <name evidence="1" type="ORF">Sradi_4120500</name>
</gene>